<dbReference type="PANTHER" id="PTHR20275">
    <property type="entry name" value="NAD KINASE"/>
    <property type="match status" value="1"/>
</dbReference>
<dbReference type="InterPro" id="IPR017437">
    <property type="entry name" value="ATP-NAD_kinase_PpnK-typ_C"/>
</dbReference>
<evidence type="ECO:0000256" key="4">
    <source>
        <dbReference type="ARBA" id="ARBA00023027"/>
    </source>
</evidence>
<evidence type="ECO:0000256" key="5">
    <source>
        <dbReference type="ARBA" id="ARBA00047925"/>
    </source>
</evidence>
<dbReference type="Gene3D" id="3.40.50.10330">
    <property type="entry name" value="Probable inorganic polyphosphate/atp-NAD kinase, domain 1"/>
    <property type="match status" value="1"/>
</dbReference>
<sequence length="293" mass="31996">MGVQFQSVGLAAKVHSEAALEALQTLAEWLSQMGCQVVIESSTFAHDAAESCRWTLAPFSRMAQMVDLAVVLGGDGTMLNAARQLVEHDVPLVGINLGRVGFLTDIARSEAIPQLERILHGEYQEERRLLLSGRIVRDGAVIAASHALNDIVMNKGDLGRMIEFELHIDGHFVYTQRSDGMIIATPTGSTAYALSANGPILHPQVAGIALVPLCPHALTARPITIPDRAEIELALLPGHVADVHFDGQGRVEMLPSDRLQVRRAGHQARFLHPIGYDYFAMLREKLHWSASPR</sequence>
<dbReference type="GO" id="GO:0006741">
    <property type="term" value="P:NADP+ biosynthetic process"/>
    <property type="evidence" value="ECO:0007669"/>
    <property type="project" value="UniProtKB-UniRule"/>
</dbReference>
<evidence type="ECO:0000256" key="1">
    <source>
        <dbReference type="ARBA" id="ARBA00022679"/>
    </source>
</evidence>
<keyword evidence="6" id="KW-0963">Cytoplasm</keyword>
<evidence type="ECO:0000256" key="3">
    <source>
        <dbReference type="ARBA" id="ARBA00022857"/>
    </source>
</evidence>
<keyword evidence="3 6" id="KW-0521">NADP</keyword>
<dbReference type="SUPFAM" id="SSF111331">
    <property type="entry name" value="NAD kinase/diacylglycerol kinase-like"/>
    <property type="match status" value="1"/>
</dbReference>
<proteinExistence type="inferred from homology"/>
<feature type="binding site" evidence="6">
    <location>
        <position position="160"/>
    </location>
    <ligand>
        <name>NAD(+)</name>
        <dbReference type="ChEBI" id="CHEBI:57540"/>
    </ligand>
</feature>
<dbReference type="KEGG" id="htl:HPTL_1196"/>
<name>A0A2Z6DYK6_HYDTE</name>
<dbReference type="OrthoDB" id="5289685at2"/>
<protein>
    <recommendedName>
        <fullName evidence="6">NAD kinase</fullName>
        <ecNumber evidence="6">2.7.1.23</ecNumber>
    </recommendedName>
    <alternativeName>
        <fullName evidence="6">ATP-dependent NAD kinase</fullName>
    </alternativeName>
</protein>
<feature type="binding site" evidence="6">
    <location>
        <position position="179"/>
    </location>
    <ligand>
        <name>NAD(+)</name>
        <dbReference type="ChEBI" id="CHEBI:57540"/>
    </ligand>
</feature>
<feature type="binding site" evidence="6">
    <location>
        <begin position="149"/>
        <end position="150"/>
    </location>
    <ligand>
        <name>NAD(+)</name>
        <dbReference type="ChEBI" id="CHEBI:57540"/>
    </ligand>
</feature>
<gene>
    <name evidence="7" type="primary">ppnK</name>
    <name evidence="6" type="synonym">nadK</name>
    <name evidence="7" type="ORF">HPTL_1196</name>
</gene>
<dbReference type="EC" id="2.7.1.23" evidence="6"/>
<comment type="function">
    <text evidence="6">Involved in the regulation of the intracellular balance of NAD and NADP, and is a key enzyme in the biosynthesis of NADP. Catalyzes specifically the phosphorylation on 2'-hydroxyl of the adenosine moiety of NAD to yield NADP.</text>
</comment>
<keyword evidence="4 6" id="KW-0520">NAD</keyword>
<dbReference type="GO" id="GO:0003951">
    <property type="term" value="F:NAD+ kinase activity"/>
    <property type="evidence" value="ECO:0007669"/>
    <property type="project" value="UniProtKB-UniRule"/>
</dbReference>
<feature type="binding site" evidence="6">
    <location>
        <begin position="190"/>
        <end position="195"/>
    </location>
    <ligand>
        <name>NAD(+)</name>
        <dbReference type="ChEBI" id="CHEBI:57540"/>
    </ligand>
</feature>
<dbReference type="AlphaFoldDB" id="A0A2Z6DYK6"/>
<dbReference type="Proteomes" id="UP000262004">
    <property type="component" value="Chromosome"/>
</dbReference>
<dbReference type="HAMAP" id="MF_00361">
    <property type="entry name" value="NAD_kinase"/>
    <property type="match status" value="1"/>
</dbReference>
<evidence type="ECO:0000256" key="6">
    <source>
        <dbReference type="HAMAP-Rule" id="MF_00361"/>
    </source>
</evidence>
<comment type="similarity">
    <text evidence="6">Belongs to the NAD kinase family.</text>
</comment>
<comment type="cofactor">
    <cofactor evidence="6">
        <name>a divalent metal cation</name>
        <dbReference type="ChEBI" id="CHEBI:60240"/>
    </cofactor>
</comment>
<dbReference type="PANTHER" id="PTHR20275:SF0">
    <property type="entry name" value="NAD KINASE"/>
    <property type="match status" value="1"/>
</dbReference>
<keyword evidence="6" id="KW-0547">Nucleotide-binding</keyword>
<dbReference type="EMBL" id="AP018558">
    <property type="protein sequence ID" value="BBD77460.1"/>
    <property type="molecule type" value="Genomic_DNA"/>
</dbReference>
<dbReference type="InterPro" id="IPR016064">
    <property type="entry name" value="NAD/diacylglycerol_kinase_sf"/>
</dbReference>
<dbReference type="Pfam" id="PF01513">
    <property type="entry name" value="NAD_kinase"/>
    <property type="match status" value="1"/>
</dbReference>
<dbReference type="InterPro" id="IPR017438">
    <property type="entry name" value="ATP-NAD_kinase_N"/>
</dbReference>
<evidence type="ECO:0000313" key="7">
    <source>
        <dbReference type="EMBL" id="BBD77460.1"/>
    </source>
</evidence>
<evidence type="ECO:0000313" key="8">
    <source>
        <dbReference type="Proteomes" id="UP000262004"/>
    </source>
</evidence>
<dbReference type="GO" id="GO:0051287">
    <property type="term" value="F:NAD binding"/>
    <property type="evidence" value="ECO:0007669"/>
    <property type="project" value="UniProtKB-ARBA"/>
</dbReference>
<comment type="catalytic activity">
    <reaction evidence="5 6">
        <text>NAD(+) + ATP = ADP + NADP(+) + H(+)</text>
        <dbReference type="Rhea" id="RHEA:18629"/>
        <dbReference type="ChEBI" id="CHEBI:15378"/>
        <dbReference type="ChEBI" id="CHEBI:30616"/>
        <dbReference type="ChEBI" id="CHEBI:57540"/>
        <dbReference type="ChEBI" id="CHEBI:58349"/>
        <dbReference type="ChEBI" id="CHEBI:456216"/>
        <dbReference type="EC" id="2.7.1.23"/>
    </reaction>
</comment>
<dbReference type="RefSeq" id="WP_119335196.1">
    <property type="nucleotide sequence ID" value="NZ_AP018558.1"/>
</dbReference>
<feature type="binding site" evidence="6">
    <location>
        <position position="177"/>
    </location>
    <ligand>
        <name>NAD(+)</name>
        <dbReference type="ChEBI" id="CHEBI:57540"/>
    </ligand>
</feature>
<evidence type="ECO:0000256" key="2">
    <source>
        <dbReference type="ARBA" id="ARBA00022777"/>
    </source>
</evidence>
<feature type="binding site" evidence="6">
    <location>
        <begin position="75"/>
        <end position="76"/>
    </location>
    <ligand>
        <name>NAD(+)</name>
        <dbReference type="ChEBI" id="CHEBI:57540"/>
    </ligand>
</feature>
<comment type="caution">
    <text evidence="6">Lacks conserved residue(s) required for the propagation of feature annotation.</text>
</comment>
<keyword evidence="8" id="KW-1185">Reference proteome</keyword>
<keyword evidence="1 6" id="KW-0808">Transferase</keyword>
<accession>A0A2Z6DYK6</accession>
<reference evidence="7 8" key="1">
    <citation type="submission" date="2018-04" db="EMBL/GenBank/DDBJ databases">
        <title>Complete genome sequence of Hydrogenophilus thermoluteolus TH-1.</title>
        <authorList>
            <person name="Arai H."/>
        </authorList>
    </citation>
    <scope>NUCLEOTIDE SEQUENCE [LARGE SCALE GENOMIC DNA]</scope>
    <source>
        <strain evidence="7 8">TH-1</strain>
    </source>
</reference>
<organism evidence="7 8">
    <name type="scientific">Hydrogenophilus thermoluteolus</name>
    <name type="common">Pseudomonas hydrogenothermophila</name>
    <dbReference type="NCBI Taxonomy" id="297"/>
    <lineage>
        <taxon>Bacteria</taxon>
        <taxon>Pseudomonadati</taxon>
        <taxon>Pseudomonadota</taxon>
        <taxon>Hydrogenophilia</taxon>
        <taxon>Hydrogenophilales</taxon>
        <taxon>Hydrogenophilaceae</taxon>
        <taxon>Hydrogenophilus</taxon>
    </lineage>
</organism>
<dbReference type="GO" id="GO:0046872">
    <property type="term" value="F:metal ion binding"/>
    <property type="evidence" value="ECO:0007669"/>
    <property type="project" value="UniProtKB-UniRule"/>
</dbReference>
<dbReference type="Pfam" id="PF20143">
    <property type="entry name" value="NAD_kinase_C"/>
    <property type="match status" value="1"/>
</dbReference>
<dbReference type="GO" id="GO:0005737">
    <property type="term" value="C:cytoplasm"/>
    <property type="evidence" value="ECO:0007669"/>
    <property type="project" value="UniProtKB-SubCell"/>
</dbReference>
<dbReference type="InterPro" id="IPR002504">
    <property type="entry name" value="NADK"/>
</dbReference>
<dbReference type="GO" id="GO:0005524">
    <property type="term" value="F:ATP binding"/>
    <property type="evidence" value="ECO:0007669"/>
    <property type="project" value="UniProtKB-KW"/>
</dbReference>
<dbReference type="NCBIfam" id="NF002306">
    <property type="entry name" value="PRK01231.1"/>
    <property type="match status" value="1"/>
</dbReference>
<feature type="binding site" evidence="6">
    <location>
        <position position="248"/>
    </location>
    <ligand>
        <name>NAD(+)</name>
        <dbReference type="ChEBI" id="CHEBI:57540"/>
    </ligand>
</feature>
<dbReference type="Gene3D" id="2.60.200.30">
    <property type="entry name" value="Probable inorganic polyphosphate/atp-NAD kinase, domain 2"/>
    <property type="match status" value="1"/>
</dbReference>
<feature type="active site" description="Proton acceptor" evidence="6">
    <location>
        <position position="75"/>
    </location>
</feature>
<dbReference type="GO" id="GO:0019674">
    <property type="term" value="P:NAD+ metabolic process"/>
    <property type="evidence" value="ECO:0007669"/>
    <property type="project" value="InterPro"/>
</dbReference>
<comment type="subcellular location">
    <subcellularLocation>
        <location evidence="6">Cytoplasm</location>
    </subcellularLocation>
</comment>
<keyword evidence="6" id="KW-0067">ATP-binding</keyword>
<keyword evidence="2 6" id="KW-0418">Kinase</keyword>